<evidence type="ECO:0000313" key="1">
    <source>
        <dbReference type="EMBL" id="GAA3628913.1"/>
    </source>
</evidence>
<evidence type="ECO:0000313" key="2">
    <source>
        <dbReference type="Proteomes" id="UP001501490"/>
    </source>
</evidence>
<gene>
    <name evidence="1" type="ORF">GCM10022236_34070</name>
</gene>
<evidence type="ECO:0008006" key="3">
    <source>
        <dbReference type="Google" id="ProtNLM"/>
    </source>
</evidence>
<accession>A0ABP7AC26</accession>
<dbReference type="RefSeq" id="WP_344806751.1">
    <property type="nucleotide sequence ID" value="NZ_BAABAB010000023.1"/>
</dbReference>
<reference evidence="2" key="1">
    <citation type="journal article" date="2019" name="Int. J. Syst. Evol. Microbiol.">
        <title>The Global Catalogue of Microorganisms (GCM) 10K type strain sequencing project: providing services to taxonomists for standard genome sequencing and annotation.</title>
        <authorList>
            <consortium name="The Broad Institute Genomics Platform"/>
            <consortium name="The Broad Institute Genome Sequencing Center for Infectious Disease"/>
            <person name="Wu L."/>
            <person name="Ma J."/>
        </authorList>
    </citation>
    <scope>NUCLEOTIDE SEQUENCE [LARGE SCALE GENOMIC DNA]</scope>
    <source>
        <strain evidence="2">JCM 16929</strain>
    </source>
</reference>
<protein>
    <recommendedName>
        <fullName evidence="3">Helix-turn-helix domain-containing protein</fullName>
    </recommendedName>
</protein>
<keyword evidence="2" id="KW-1185">Reference proteome</keyword>
<comment type="caution">
    <text evidence="1">The sequence shown here is derived from an EMBL/GenBank/DDBJ whole genome shotgun (WGS) entry which is preliminary data.</text>
</comment>
<sequence>MLPRWGIRSPIRDHGAEPGVYTGTLGWTSRDHYLAATVPIAIGLRPEILHRHHVDPDTFRRWARAKTLYAQEQRCGRTVIVRPQTIAGLMQCSLSTVHRCQRAARQLGLELVVTPGRMLSEFECYKARKAGSPQRGLSTVSAFVVPSWMARPVTHDTPTSGKGLEPVVTNLTTFKPRSARPKGAPLRSAPPKQRTGAAWELACGLTKQVIFLNRCSPTRITGQLQRFATAPLHWTPERLTRAMDTVNVRLGYTAPVKPKTAPWALLAWYLRQIDPYADHPAAGHTIRRARR</sequence>
<organism evidence="1 2">
    <name type="scientific">Microlunatus ginsengisoli</name>
    <dbReference type="NCBI Taxonomy" id="363863"/>
    <lineage>
        <taxon>Bacteria</taxon>
        <taxon>Bacillati</taxon>
        <taxon>Actinomycetota</taxon>
        <taxon>Actinomycetes</taxon>
        <taxon>Propionibacteriales</taxon>
        <taxon>Propionibacteriaceae</taxon>
        <taxon>Microlunatus</taxon>
    </lineage>
</organism>
<dbReference type="EMBL" id="BAABAB010000023">
    <property type="protein sequence ID" value="GAA3628913.1"/>
    <property type="molecule type" value="Genomic_DNA"/>
</dbReference>
<name>A0ABP7AC26_9ACTN</name>
<dbReference type="Proteomes" id="UP001501490">
    <property type="component" value="Unassembled WGS sequence"/>
</dbReference>
<proteinExistence type="predicted"/>